<evidence type="ECO:0000256" key="1">
    <source>
        <dbReference type="ARBA" id="ARBA00004613"/>
    </source>
</evidence>
<gene>
    <name evidence="10" type="ORF">TCMB3V08_LOCUS5253</name>
</gene>
<proteinExistence type="inferred from homology"/>
<dbReference type="AlphaFoldDB" id="A0A7R9P7R8"/>
<dbReference type="FunFam" id="2.40.10.10:FF:000002">
    <property type="entry name" value="Transmembrane protease serine"/>
    <property type="match status" value="1"/>
</dbReference>
<dbReference type="SUPFAM" id="SSF50494">
    <property type="entry name" value="Trypsin-like serine proteases"/>
    <property type="match status" value="1"/>
</dbReference>
<dbReference type="PRINTS" id="PR00722">
    <property type="entry name" value="CHYMOTRYPSIN"/>
</dbReference>
<evidence type="ECO:0000256" key="2">
    <source>
        <dbReference type="ARBA" id="ARBA00022525"/>
    </source>
</evidence>
<dbReference type="PROSITE" id="PS00135">
    <property type="entry name" value="TRYPSIN_SER"/>
    <property type="match status" value="1"/>
</dbReference>
<dbReference type="PROSITE" id="PS50240">
    <property type="entry name" value="TRYPSIN_DOM"/>
    <property type="match status" value="1"/>
</dbReference>
<dbReference type="InterPro" id="IPR043504">
    <property type="entry name" value="Peptidase_S1_PA_chymotrypsin"/>
</dbReference>
<dbReference type="Pfam" id="PF00089">
    <property type="entry name" value="Trypsin"/>
    <property type="match status" value="1"/>
</dbReference>
<evidence type="ECO:0000256" key="3">
    <source>
        <dbReference type="ARBA" id="ARBA00022670"/>
    </source>
</evidence>
<dbReference type="PROSITE" id="PS00134">
    <property type="entry name" value="TRYPSIN_HIS"/>
    <property type="match status" value="1"/>
</dbReference>
<dbReference type="PANTHER" id="PTHR24264:SF65">
    <property type="entry name" value="SRCR DOMAIN-CONTAINING PROTEIN"/>
    <property type="match status" value="1"/>
</dbReference>
<evidence type="ECO:0000313" key="10">
    <source>
        <dbReference type="EMBL" id="CAD7572609.1"/>
    </source>
</evidence>
<evidence type="ECO:0000256" key="6">
    <source>
        <dbReference type="ARBA" id="ARBA00023157"/>
    </source>
</evidence>
<dbReference type="CDD" id="cd00190">
    <property type="entry name" value="Tryp_SPc"/>
    <property type="match status" value="1"/>
</dbReference>
<dbReference type="SMART" id="SM00020">
    <property type="entry name" value="Tryp_SPc"/>
    <property type="match status" value="1"/>
</dbReference>
<dbReference type="PANTHER" id="PTHR24264">
    <property type="entry name" value="TRYPSIN-RELATED"/>
    <property type="match status" value="1"/>
</dbReference>
<comment type="similarity">
    <text evidence="7">Belongs to the peptidase S1 family. CLIP subfamily.</text>
</comment>
<dbReference type="InterPro" id="IPR018114">
    <property type="entry name" value="TRYPSIN_HIS"/>
</dbReference>
<evidence type="ECO:0000256" key="8">
    <source>
        <dbReference type="RuleBase" id="RU363034"/>
    </source>
</evidence>
<keyword evidence="3 8" id="KW-0645">Protease</keyword>
<dbReference type="GO" id="GO:0004252">
    <property type="term" value="F:serine-type endopeptidase activity"/>
    <property type="evidence" value="ECO:0007669"/>
    <property type="project" value="InterPro"/>
</dbReference>
<organism evidence="10">
    <name type="scientific">Timema californicum</name>
    <name type="common">California timema</name>
    <name type="synonym">Walking stick</name>
    <dbReference type="NCBI Taxonomy" id="61474"/>
    <lineage>
        <taxon>Eukaryota</taxon>
        <taxon>Metazoa</taxon>
        <taxon>Ecdysozoa</taxon>
        <taxon>Arthropoda</taxon>
        <taxon>Hexapoda</taxon>
        <taxon>Insecta</taxon>
        <taxon>Pterygota</taxon>
        <taxon>Neoptera</taxon>
        <taxon>Polyneoptera</taxon>
        <taxon>Phasmatodea</taxon>
        <taxon>Timematodea</taxon>
        <taxon>Timematoidea</taxon>
        <taxon>Timematidae</taxon>
        <taxon>Timema</taxon>
    </lineage>
</organism>
<evidence type="ECO:0000256" key="7">
    <source>
        <dbReference type="ARBA" id="ARBA00024195"/>
    </source>
</evidence>
<keyword evidence="6" id="KW-1015">Disulfide bond</keyword>
<keyword evidence="4 8" id="KW-0378">Hydrolase</keyword>
<name>A0A7R9P7R8_TIMCA</name>
<feature type="domain" description="Peptidase S1" evidence="9">
    <location>
        <begin position="66"/>
        <end position="298"/>
    </location>
</feature>
<dbReference type="InterPro" id="IPR033116">
    <property type="entry name" value="TRYPSIN_SER"/>
</dbReference>
<dbReference type="InterPro" id="IPR009003">
    <property type="entry name" value="Peptidase_S1_PA"/>
</dbReference>
<evidence type="ECO:0000256" key="5">
    <source>
        <dbReference type="ARBA" id="ARBA00022825"/>
    </source>
</evidence>
<dbReference type="EMBL" id="OE181124">
    <property type="protein sequence ID" value="CAD7572609.1"/>
    <property type="molecule type" value="Genomic_DNA"/>
</dbReference>
<protein>
    <submittedName>
        <fullName evidence="10">(California timema) hypothetical protein</fullName>
    </submittedName>
</protein>
<dbReference type="InterPro" id="IPR050127">
    <property type="entry name" value="Serine_Proteases_S1"/>
</dbReference>
<dbReference type="InterPro" id="IPR001254">
    <property type="entry name" value="Trypsin_dom"/>
</dbReference>
<keyword evidence="2" id="KW-0964">Secreted</keyword>
<dbReference type="FunFam" id="2.40.10.10:FF:000068">
    <property type="entry name" value="transmembrane protease serine 2"/>
    <property type="match status" value="1"/>
</dbReference>
<dbReference type="GO" id="GO:0006508">
    <property type="term" value="P:proteolysis"/>
    <property type="evidence" value="ECO:0007669"/>
    <property type="project" value="UniProtKB-KW"/>
</dbReference>
<evidence type="ECO:0000259" key="9">
    <source>
        <dbReference type="PROSITE" id="PS50240"/>
    </source>
</evidence>
<reference evidence="10" key="1">
    <citation type="submission" date="2020-11" db="EMBL/GenBank/DDBJ databases">
        <authorList>
            <person name="Tran Van P."/>
        </authorList>
    </citation>
    <scope>NUCLEOTIDE SEQUENCE</scope>
</reference>
<evidence type="ECO:0000256" key="4">
    <source>
        <dbReference type="ARBA" id="ARBA00022801"/>
    </source>
</evidence>
<dbReference type="Gene3D" id="2.40.10.10">
    <property type="entry name" value="Trypsin-like serine proteases"/>
    <property type="match status" value="2"/>
</dbReference>
<dbReference type="InterPro" id="IPR001314">
    <property type="entry name" value="Peptidase_S1A"/>
</dbReference>
<keyword evidence="5 8" id="KW-0720">Serine protease</keyword>
<dbReference type="GO" id="GO:0005615">
    <property type="term" value="C:extracellular space"/>
    <property type="evidence" value="ECO:0007669"/>
    <property type="project" value="TreeGrafter"/>
</dbReference>
<comment type="subcellular location">
    <subcellularLocation>
        <location evidence="1">Secreted</location>
    </subcellularLocation>
</comment>
<sequence>MDDNYSNEPERGNRWEWPNQLLAPPIYSSVFRREIALVTRGEILAIQPLETTCGSLPSSLKGVGKVLGGKPSKMGEYPFILSLESNGNQFCGASAIGDYWALTAAHCVDVSTRESETYELRAGTLIKGVNGTVHHVTKVIVHHGFNYRHLDNDIALIQVAEPFSKNKYVKYVRLPDQGEITPVGTKAWVAGWGLTKPDMEGSTSSLMHTNVDILETGRCEDNPRLSGINAITSNMLCAERKGKDSYKGDSGGPLVVKRGKDVEQIGIVSWGDYTGKHVFPGIYTKVSQFRLWIYLKAKI</sequence>
<accession>A0A7R9P7R8</accession>